<dbReference type="RefSeq" id="WP_307061516.1">
    <property type="nucleotide sequence ID" value="NZ_JAUSUH010000006.1"/>
</dbReference>
<accession>A0ABU0DJH7</accession>
<evidence type="ECO:0000313" key="2">
    <source>
        <dbReference type="Proteomes" id="UP001238467"/>
    </source>
</evidence>
<name>A0ABU0DJH7_9HYPH</name>
<keyword evidence="2" id="KW-1185">Reference proteome</keyword>
<evidence type="ECO:0000313" key="1">
    <source>
        <dbReference type="EMBL" id="MDQ0348589.1"/>
    </source>
</evidence>
<protein>
    <submittedName>
        <fullName evidence="1">Uncharacterized protein</fullName>
    </submittedName>
</protein>
<comment type="caution">
    <text evidence="1">The sequence shown here is derived from an EMBL/GenBank/DDBJ whole genome shotgun (WGS) entry which is preliminary data.</text>
</comment>
<sequence length="284" mass="32794">MTTHVAIFLHVATIGRYNETLNEALGAVFSSNYYDYVKKIEINVVGTGPVCLDYTDHKTTVHRRSDNITDFEIPTICSLKKYSRDNIDAKILYLNCLGGRYVGAGYETRRTWRQMLYQYYIDDMPNCLALLTRYDACGVFWHEKPLPHFASNNWWANASYIASLIDPVAYADCVEKLNLDALGASWKEAAHKRRHSAEFWIGSGEDINPVSLMKFRSIVLPKTFTSSYPWWDLHGIDWGLRARIERKKGARYERLLSSAQNLRAATRYHVKKAYDRLMTLLVRS</sequence>
<dbReference type="Proteomes" id="UP001238467">
    <property type="component" value="Unassembled WGS sequence"/>
</dbReference>
<reference evidence="1 2" key="1">
    <citation type="submission" date="2023-07" db="EMBL/GenBank/DDBJ databases">
        <title>Genomic Encyclopedia of Type Strains, Phase IV (KMG-IV): sequencing the most valuable type-strain genomes for metagenomic binning, comparative biology and taxonomic classification.</title>
        <authorList>
            <person name="Goeker M."/>
        </authorList>
    </citation>
    <scope>NUCLEOTIDE SEQUENCE [LARGE SCALE GENOMIC DNA]</scope>
    <source>
        <strain evidence="1 2">DSM 1277</strain>
    </source>
</reference>
<dbReference type="EMBL" id="JAUSUH010000006">
    <property type="protein sequence ID" value="MDQ0348589.1"/>
    <property type="molecule type" value="Genomic_DNA"/>
</dbReference>
<gene>
    <name evidence="1" type="ORF">J2S76_003020</name>
</gene>
<organism evidence="1 2">
    <name type="scientific">Ancylobacter vacuolatus</name>
    <dbReference type="NCBI Taxonomy" id="223389"/>
    <lineage>
        <taxon>Bacteria</taxon>
        <taxon>Pseudomonadati</taxon>
        <taxon>Pseudomonadota</taxon>
        <taxon>Alphaproteobacteria</taxon>
        <taxon>Hyphomicrobiales</taxon>
        <taxon>Xanthobacteraceae</taxon>
        <taxon>Ancylobacter</taxon>
    </lineage>
</organism>
<proteinExistence type="predicted"/>